<evidence type="ECO:0000313" key="1">
    <source>
        <dbReference type="EMBL" id="KAJ0111640.1"/>
    </source>
</evidence>
<comment type="caution">
    <text evidence="1">The sequence shown here is derived from an EMBL/GenBank/DDBJ whole genome shotgun (WGS) entry which is preliminary data.</text>
</comment>
<protein>
    <submittedName>
        <fullName evidence="1">Uncharacterized protein</fullName>
    </submittedName>
</protein>
<keyword evidence="2" id="KW-1185">Reference proteome</keyword>
<evidence type="ECO:0000313" key="2">
    <source>
        <dbReference type="Proteomes" id="UP001164250"/>
    </source>
</evidence>
<accession>A0ACC1C738</accession>
<gene>
    <name evidence="1" type="ORF">Patl1_01157</name>
</gene>
<sequence length="131" mass="14507">MELENIILEDLKIVKAHEGFIRCSYFVPVKLADKDGNWEVGSIASIIDNVGAVAIYSFSGYIKVSVDFTISFFSTAKVQEEVEIEAKVAGERGQLTSVVVEVRKKDSGQLIALGKQWMSSSNQVNRMMSKL</sequence>
<proteinExistence type="predicted"/>
<dbReference type="Proteomes" id="UP001164250">
    <property type="component" value="Chromosome 1"/>
</dbReference>
<dbReference type="EMBL" id="CM047897">
    <property type="protein sequence ID" value="KAJ0111640.1"/>
    <property type="molecule type" value="Genomic_DNA"/>
</dbReference>
<name>A0ACC1C738_9ROSI</name>
<reference evidence="2" key="1">
    <citation type="journal article" date="2023" name="G3 (Bethesda)">
        <title>Genome assembly and association tests identify interacting loci associated with vigor, precocity, and sex in interspecific pistachio rootstocks.</title>
        <authorList>
            <person name="Palmer W."/>
            <person name="Jacygrad E."/>
            <person name="Sagayaradj S."/>
            <person name="Cavanaugh K."/>
            <person name="Han R."/>
            <person name="Bertier L."/>
            <person name="Beede B."/>
            <person name="Kafkas S."/>
            <person name="Golino D."/>
            <person name="Preece J."/>
            <person name="Michelmore R."/>
        </authorList>
    </citation>
    <scope>NUCLEOTIDE SEQUENCE [LARGE SCALE GENOMIC DNA]</scope>
</reference>
<organism evidence="1 2">
    <name type="scientific">Pistacia atlantica</name>
    <dbReference type="NCBI Taxonomy" id="434234"/>
    <lineage>
        <taxon>Eukaryota</taxon>
        <taxon>Viridiplantae</taxon>
        <taxon>Streptophyta</taxon>
        <taxon>Embryophyta</taxon>
        <taxon>Tracheophyta</taxon>
        <taxon>Spermatophyta</taxon>
        <taxon>Magnoliopsida</taxon>
        <taxon>eudicotyledons</taxon>
        <taxon>Gunneridae</taxon>
        <taxon>Pentapetalae</taxon>
        <taxon>rosids</taxon>
        <taxon>malvids</taxon>
        <taxon>Sapindales</taxon>
        <taxon>Anacardiaceae</taxon>
        <taxon>Pistacia</taxon>
    </lineage>
</organism>